<evidence type="ECO:0000259" key="9">
    <source>
        <dbReference type="PROSITE" id="PS51281"/>
    </source>
</evidence>
<organism evidence="10 11">
    <name type="scientific">Calocera cornea HHB12733</name>
    <dbReference type="NCBI Taxonomy" id="1353952"/>
    <lineage>
        <taxon>Eukaryota</taxon>
        <taxon>Fungi</taxon>
        <taxon>Dikarya</taxon>
        <taxon>Basidiomycota</taxon>
        <taxon>Agaricomycotina</taxon>
        <taxon>Dacrymycetes</taxon>
        <taxon>Dacrymycetales</taxon>
        <taxon>Dacrymycetaceae</taxon>
        <taxon>Calocera</taxon>
    </lineage>
</organism>
<evidence type="ECO:0000313" key="10">
    <source>
        <dbReference type="EMBL" id="KZT52235.1"/>
    </source>
</evidence>
<dbReference type="SUPFAM" id="SSF54427">
    <property type="entry name" value="NTF2-like"/>
    <property type="match status" value="1"/>
</dbReference>
<evidence type="ECO:0000256" key="3">
    <source>
        <dbReference type="ARBA" id="ARBA00022448"/>
    </source>
</evidence>
<feature type="compositionally biased region" description="Low complexity" evidence="7">
    <location>
        <begin position="37"/>
        <end position="48"/>
    </location>
</feature>
<feature type="compositionally biased region" description="Low complexity" evidence="7">
    <location>
        <begin position="510"/>
        <end position="519"/>
    </location>
</feature>
<dbReference type="InterPro" id="IPR030217">
    <property type="entry name" value="NXF_fam"/>
</dbReference>
<dbReference type="InParanoid" id="A0A165D7H8"/>
<evidence type="ECO:0000256" key="4">
    <source>
        <dbReference type="ARBA" id="ARBA00022737"/>
    </source>
</evidence>
<dbReference type="Gene3D" id="3.80.10.10">
    <property type="entry name" value="Ribonuclease Inhibitor"/>
    <property type="match status" value="1"/>
</dbReference>
<feature type="domain" description="TAP-C" evidence="9">
    <location>
        <begin position="612"/>
        <end position="665"/>
    </location>
</feature>
<protein>
    <recommendedName>
        <fullName evidence="12">NTF2-like protein</fullName>
    </recommendedName>
</protein>
<evidence type="ECO:0000256" key="1">
    <source>
        <dbReference type="ARBA" id="ARBA00004123"/>
    </source>
</evidence>
<keyword evidence="4" id="KW-0677">Repeat</keyword>
<dbReference type="EMBL" id="KV424073">
    <property type="protein sequence ID" value="KZT52235.1"/>
    <property type="molecule type" value="Genomic_DNA"/>
</dbReference>
<dbReference type="InterPro" id="IPR032675">
    <property type="entry name" value="LRR_dom_sf"/>
</dbReference>
<dbReference type="GO" id="GO:0003723">
    <property type="term" value="F:RNA binding"/>
    <property type="evidence" value="ECO:0007669"/>
    <property type="project" value="TreeGrafter"/>
</dbReference>
<evidence type="ECO:0000256" key="6">
    <source>
        <dbReference type="ARBA" id="ARBA00023242"/>
    </source>
</evidence>
<keyword evidence="11" id="KW-1185">Reference proteome</keyword>
<dbReference type="PANTHER" id="PTHR10662">
    <property type="entry name" value="NUCLEAR RNA EXPORT FACTOR"/>
    <property type="match status" value="1"/>
</dbReference>
<comment type="subcellular location">
    <subcellularLocation>
        <location evidence="1">Nucleus</location>
    </subcellularLocation>
</comment>
<dbReference type="PANTHER" id="PTHR10662:SF22">
    <property type="entry name" value="NUCLEAR RNA EXPORT FACTOR 1"/>
    <property type="match status" value="1"/>
</dbReference>
<evidence type="ECO:0000256" key="2">
    <source>
        <dbReference type="ARBA" id="ARBA00009285"/>
    </source>
</evidence>
<feature type="compositionally biased region" description="Polar residues" evidence="7">
    <location>
        <begin position="497"/>
        <end position="508"/>
    </location>
</feature>
<dbReference type="PROSITE" id="PS50177">
    <property type="entry name" value="NTF2_DOMAIN"/>
    <property type="match status" value="1"/>
</dbReference>
<keyword evidence="5" id="KW-0509">mRNA transport</keyword>
<dbReference type="OrthoDB" id="25872at2759"/>
<dbReference type="Gene3D" id="3.10.450.50">
    <property type="match status" value="1"/>
</dbReference>
<feature type="compositionally biased region" description="Pro residues" evidence="7">
    <location>
        <begin position="520"/>
        <end position="538"/>
    </location>
</feature>
<dbReference type="STRING" id="1353952.A0A165D7H8"/>
<dbReference type="FunCoup" id="A0A165D7H8">
    <property type="interactions" value="267"/>
</dbReference>
<feature type="region of interest" description="Disordered" evidence="7">
    <location>
        <begin position="482"/>
        <end position="606"/>
    </location>
</feature>
<dbReference type="GO" id="GO:0016973">
    <property type="term" value="P:poly(A)+ mRNA export from nucleus"/>
    <property type="evidence" value="ECO:0007669"/>
    <property type="project" value="TreeGrafter"/>
</dbReference>
<gene>
    <name evidence="10" type="ORF">CALCODRAFT_502531</name>
</gene>
<evidence type="ECO:0000256" key="5">
    <source>
        <dbReference type="ARBA" id="ARBA00022816"/>
    </source>
</evidence>
<dbReference type="InterPro" id="IPR005637">
    <property type="entry name" value="TAP_C_dom"/>
</dbReference>
<feature type="region of interest" description="Disordered" evidence="7">
    <location>
        <begin position="1"/>
        <end position="87"/>
    </location>
</feature>
<comment type="similarity">
    <text evidence="2">Belongs to the NXF family.</text>
</comment>
<dbReference type="AlphaFoldDB" id="A0A165D7H8"/>
<evidence type="ECO:0000259" key="8">
    <source>
        <dbReference type="PROSITE" id="PS50177"/>
    </source>
</evidence>
<feature type="compositionally biased region" description="Pro residues" evidence="7">
    <location>
        <begin position="571"/>
        <end position="598"/>
    </location>
</feature>
<proteinExistence type="inferred from homology"/>
<reference evidence="10 11" key="1">
    <citation type="journal article" date="2016" name="Mol. Biol. Evol.">
        <title>Comparative Genomics of Early-Diverging Mushroom-Forming Fungi Provides Insights into the Origins of Lignocellulose Decay Capabilities.</title>
        <authorList>
            <person name="Nagy L.G."/>
            <person name="Riley R."/>
            <person name="Tritt A."/>
            <person name="Adam C."/>
            <person name="Daum C."/>
            <person name="Floudas D."/>
            <person name="Sun H."/>
            <person name="Yadav J.S."/>
            <person name="Pangilinan J."/>
            <person name="Larsson K.H."/>
            <person name="Matsuura K."/>
            <person name="Barry K."/>
            <person name="Labutti K."/>
            <person name="Kuo R."/>
            <person name="Ohm R.A."/>
            <person name="Bhattacharya S.S."/>
            <person name="Shirouzu T."/>
            <person name="Yoshinaga Y."/>
            <person name="Martin F.M."/>
            <person name="Grigoriev I.V."/>
            <person name="Hibbett D.S."/>
        </authorList>
    </citation>
    <scope>NUCLEOTIDE SEQUENCE [LARGE SCALE GENOMIC DNA]</scope>
    <source>
        <strain evidence="10 11">HHB12733</strain>
    </source>
</reference>
<dbReference type="InterPro" id="IPR002075">
    <property type="entry name" value="NTF2_dom"/>
</dbReference>
<dbReference type="Pfam" id="PF22602">
    <property type="entry name" value="NXF_NTF2"/>
    <property type="match status" value="1"/>
</dbReference>
<accession>A0A165D7H8</accession>
<sequence length="669" mass="72666">MADAKWAAYREPPAVTGYEPKKMRKFPRGGEGGSTTGVGSSRRGGSSTLHGEDENMDGRSGSRRYDVLSRRGRPAGSSGRPPPPEDLQHVELLKDFVQRKYNPAAQFLAFDDIFGDQILRANGLTKWTATTSTQDKLADALWKAAGSLDPPVQTISAARNSMTRLQVQRIPQYLPGLRNLSLRENDIDNLGEISNFFTRRRTGGLRHLQEIWLLGNPIRARSERFDDMDQYYYDVANAMRTLKVVDGQPIPGASWDIEESTQVGRGTWPEGQSYPVSFPVTMAPSSVDEHLREMIGGILSQFFAFYDNDRKSLIHAYHPEATFSVSALPHTPPRRTLNNDYKPEKGTLATGGLLKNLSTTPGAGMYRNLRNIAGAHARERSLHVGHRSILEIFETLPPSKHPLQDGSKFVFDATLLPDMGSGDMLEVTVQGEFLEPIMNVVFSFARAFVLVTAGAGSTAEQIGMNVLVMSDILELRRPTPSTVWTPGPMVSQGDAWAQSNWSRQSNQPVVARGQGAQARAPPPVAAQPAPTPYQPAPAPNSFQAPAFQQPPAPNPFGQPQQPTQTFAAPQPQQPPMQPPQPTAAPPVQPPPAPAPTPAGPAEIPPEMQSLTPAQRELAMAFSGVTGLVIPATLSVLGENGWDGDAAFAKLLEVKSAIPGEWWIGGAPKI</sequence>
<evidence type="ECO:0000256" key="7">
    <source>
        <dbReference type="SAM" id="MobiDB-lite"/>
    </source>
</evidence>
<evidence type="ECO:0008006" key="12">
    <source>
        <dbReference type="Google" id="ProtNLM"/>
    </source>
</evidence>
<dbReference type="PROSITE" id="PS51281">
    <property type="entry name" value="TAP_C"/>
    <property type="match status" value="1"/>
</dbReference>
<feature type="domain" description="NTF2" evidence="8">
    <location>
        <begin position="294"/>
        <end position="475"/>
    </location>
</feature>
<dbReference type="InterPro" id="IPR032710">
    <property type="entry name" value="NTF2-like_dom_sf"/>
</dbReference>
<dbReference type="InterPro" id="IPR018222">
    <property type="entry name" value="Nuclear_transport_factor_2_euk"/>
</dbReference>
<dbReference type="SUPFAM" id="SSF52058">
    <property type="entry name" value="L domain-like"/>
    <property type="match status" value="1"/>
</dbReference>
<dbReference type="Proteomes" id="UP000076842">
    <property type="component" value="Unassembled WGS sequence"/>
</dbReference>
<dbReference type="GO" id="GO:0005634">
    <property type="term" value="C:nucleus"/>
    <property type="evidence" value="ECO:0007669"/>
    <property type="project" value="UniProtKB-SubCell"/>
</dbReference>
<evidence type="ECO:0000313" key="11">
    <source>
        <dbReference type="Proteomes" id="UP000076842"/>
    </source>
</evidence>
<name>A0A165D7H8_9BASI</name>
<keyword evidence="3" id="KW-0813">Transport</keyword>
<keyword evidence="6" id="KW-0539">Nucleus</keyword>
<feature type="compositionally biased region" description="Low complexity" evidence="7">
    <location>
        <begin position="557"/>
        <end position="570"/>
    </location>
</feature>